<evidence type="ECO:0000313" key="7">
    <source>
        <dbReference type="Proteomes" id="UP000318053"/>
    </source>
</evidence>
<dbReference type="RefSeq" id="WP_146389848.1">
    <property type="nucleotide sequence ID" value="NZ_SJPK01000001.1"/>
</dbReference>
<sequence length="1530" mass="158140">MIFQRMIDRLTGQPTRVSRQRKRISDRRGNNARRLSLETLQKRELFASDLGAISGTAFIDANDNQTYDVGEAVLKNVEVNLYLDDVTQNGEFDPGETLVGTATTGDDGTYRFTQLDGDDTDTPPSPIAQTDDGFYVLTFGPGAGGVEDADGNPISDVLLPVDQGVQITDDTGETAQNIDNFQFAQPGQPIGEDTAGEVTFSQSGALNSNGGVLGDERDVQINVVTSTGDSSIFRVDTTPSNPFFTIQNGNVTSTVLVQYDGVDSDDTSDDQLDLDVQGFGVDGVDMTGGDSESGLAIAVKADQDTTDGFIVKVYDVDGNSATYTQDLTANDLQYLFIPFADFTATGAMDFTKVGAIEAIVDSVNANDGVGAPNLDVEVSVLESQRSNEYTVDAAATISTASMVVGGQIFVDNGNGVTKPDQDNGLQDTDEGLFEASAGDLIQVDLYDTDPTAGSVTPVGTTTVDSTGSYDFSTIIGGDDLEPGTYYVVIPSTQFDSSGPLDGYIGSSIDTPGNGGADVTDDNVDGDNDGVFVEGLGFVSGAITLVAGAEPDGNGNVNNTVDFGVVPTTDLRVDKTIDSSSDLVLGGTAGFTVTVENLGATDATGIEVSDVIPTGLTFVSVLDSNGVEIATTSSTNGDGLTVQTFAVPGSLASGESATYTINTTIDSGASVDPTNEVMVSGFEIEVDADPNDADRNAGDPLDGPLANNIAVERVDLPLVELSITKTDGIDSPDTAIAGEELTYTVSVKNTGNDAAEAVVGLDDLPAGVTYVEGSGTFTTGSGTVEIVDDGGADDGKLRITFGDLAIDEEEIVTFSVLIDADFEAPDSLLSNTIIIGGDNISDSSASDDTTVSRDVDVTVDKSVALTRTPDIRDDSDSADDIIDDTAPFDVFAGGYVTYQVIATNDGPSAARGVTVTDTLDSGLTLVADSFDALSSGATIDVDGQDLTFSVPDLAPGESRTFTFEVFVGSDQFDPIANEATIASTDPETGAAADNNTATVTIDPDPRVDLILEKTADVATAVPGQDQVVYTFTVSHDDDSLSDAMNVDVNDVLPEGLTGVVIDAPDATGTPTFNTTTRELLIEYASIPVGETRSFTVTANVNADATADLVNTADVETAGVTDLDPTNNTDSVTITLTPEFDLTISKSVDGTGDVAPDEDVTFTIVVSHDTSDDGTEADNGLSPSIAQGIVVTDTLPDGLTFQSATSGGTAVTPTSTTNGVIVLPDFDLVPGSTRTITIVATADSDAAGDLTNDVSVAATGDTQADNNDAAAVVTVTPEAAEADVYVTKTVNAEHAQAGSELTYTIDVFNDGPSPADAVSVIDTLPDGLTFVSGTGPNGALTADGQTVTVTPLDDAPLASGGTFQFTIVARINEGVTADLVNTVTVTTSTAQPDNDKSDTATVTTSIDEATNQISGMVFRDFNNNGIMNGKDGGLAGIEILLTGGDLAAEGIRTTTDENGLFQFDNLVEGDYVVQRLGMPQYFLDGLEQAGTDATPEDLGDSIDVTLDGTSLNSAPDNNFALVPYLSYRLCII</sequence>
<dbReference type="InterPro" id="IPR013783">
    <property type="entry name" value="Ig-like_fold"/>
</dbReference>
<evidence type="ECO:0000256" key="1">
    <source>
        <dbReference type="ARBA" id="ARBA00004613"/>
    </source>
</evidence>
<evidence type="ECO:0000259" key="5">
    <source>
        <dbReference type="Pfam" id="PF17210"/>
    </source>
</evidence>
<name>A0A5C5YKM2_9BACT</name>
<reference evidence="6 7" key="1">
    <citation type="submission" date="2019-02" db="EMBL/GenBank/DDBJ databases">
        <title>Deep-cultivation of Planctomycetes and their phenomic and genomic characterization uncovers novel biology.</title>
        <authorList>
            <person name="Wiegand S."/>
            <person name="Jogler M."/>
            <person name="Boedeker C."/>
            <person name="Pinto D."/>
            <person name="Vollmers J."/>
            <person name="Rivas-Marin E."/>
            <person name="Kohn T."/>
            <person name="Peeters S.H."/>
            <person name="Heuer A."/>
            <person name="Rast P."/>
            <person name="Oberbeckmann S."/>
            <person name="Bunk B."/>
            <person name="Jeske O."/>
            <person name="Meyerdierks A."/>
            <person name="Storesund J.E."/>
            <person name="Kallscheuer N."/>
            <person name="Luecker S."/>
            <person name="Lage O.M."/>
            <person name="Pohl T."/>
            <person name="Merkel B.J."/>
            <person name="Hornburger P."/>
            <person name="Mueller R.-W."/>
            <person name="Bruemmer F."/>
            <person name="Labrenz M."/>
            <person name="Spormann A.M."/>
            <person name="Op Den Camp H."/>
            <person name="Overmann J."/>
            <person name="Amann R."/>
            <person name="Jetten M.S.M."/>
            <person name="Mascher T."/>
            <person name="Medema M.H."/>
            <person name="Devos D.P."/>
            <person name="Kaster A.-K."/>
            <person name="Ovreas L."/>
            <person name="Rohde M."/>
            <person name="Galperin M.Y."/>
            <person name="Jogler C."/>
        </authorList>
    </citation>
    <scope>NUCLEOTIDE SEQUENCE [LARGE SCALE GENOMIC DNA]</scope>
    <source>
        <strain evidence="6 7">CA85</strain>
    </source>
</reference>
<dbReference type="OrthoDB" id="158862at2"/>
<feature type="domain" description="DUF11" evidence="4">
    <location>
        <begin position="889"/>
        <end position="1000"/>
    </location>
</feature>
<dbReference type="InterPro" id="IPR047589">
    <property type="entry name" value="DUF11_rpt"/>
</dbReference>
<dbReference type="Pfam" id="PF01345">
    <property type="entry name" value="DUF11"/>
    <property type="match status" value="6"/>
</dbReference>
<dbReference type="PANTHER" id="PTHR34819">
    <property type="entry name" value="LARGE CYSTEINE-RICH PERIPLASMIC PROTEIN OMCB"/>
    <property type="match status" value="1"/>
</dbReference>
<protein>
    <submittedName>
        <fullName evidence="6">Cna protein B-type domain protein</fullName>
    </submittedName>
</protein>
<gene>
    <name evidence="6" type="ORF">CA85_07250</name>
</gene>
<comment type="caution">
    <text evidence="6">The sequence shown here is derived from an EMBL/GenBank/DDBJ whole genome shotgun (WGS) entry which is preliminary data.</text>
</comment>
<dbReference type="PANTHER" id="PTHR34819:SF3">
    <property type="entry name" value="CELL SURFACE PROTEIN"/>
    <property type="match status" value="1"/>
</dbReference>
<accession>A0A5C5YKM2</accession>
<dbReference type="InterPro" id="IPR001434">
    <property type="entry name" value="OmcB-like_DUF11"/>
</dbReference>
<feature type="domain" description="DUF11" evidence="4">
    <location>
        <begin position="720"/>
        <end position="849"/>
    </location>
</feature>
<feature type="domain" description="SD-repeat containing protein B" evidence="5">
    <location>
        <begin position="1411"/>
        <end position="1512"/>
    </location>
</feature>
<dbReference type="InterPro" id="IPR051172">
    <property type="entry name" value="Chlamydia_OmcB"/>
</dbReference>
<comment type="subcellular location">
    <subcellularLocation>
        <location evidence="1">Secreted</location>
    </subcellularLocation>
</comment>
<keyword evidence="7" id="KW-1185">Reference proteome</keyword>
<dbReference type="InterPro" id="IPR033764">
    <property type="entry name" value="Sdr_B"/>
</dbReference>
<feature type="domain" description="DUF11" evidence="4">
    <location>
        <begin position="569"/>
        <end position="691"/>
    </location>
</feature>
<dbReference type="InterPro" id="IPR008966">
    <property type="entry name" value="Adhesion_dom_sf"/>
</dbReference>
<dbReference type="Proteomes" id="UP000318053">
    <property type="component" value="Unassembled WGS sequence"/>
</dbReference>
<feature type="domain" description="DUF11" evidence="4">
    <location>
        <begin position="1007"/>
        <end position="1132"/>
    </location>
</feature>
<dbReference type="GO" id="GO:0005576">
    <property type="term" value="C:extracellular region"/>
    <property type="evidence" value="ECO:0007669"/>
    <property type="project" value="UniProtKB-SubCell"/>
</dbReference>
<dbReference type="Gene3D" id="2.60.40.740">
    <property type="match status" value="3"/>
</dbReference>
<keyword evidence="2" id="KW-0964">Secreted</keyword>
<feature type="domain" description="DUF11" evidence="4">
    <location>
        <begin position="1139"/>
        <end position="1270"/>
    </location>
</feature>
<dbReference type="SUPFAM" id="SSF49401">
    <property type="entry name" value="Bacterial adhesins"/>
    <property type="match status" value="1"/>
</dbReference>
<dbReference type="EMBL" id="SJPK01000001">
    <property type="protein sequence ID" value="TWT75434.1"/>
    <property type="molecule type" value="Genomic_DNA"/>
</dbReference>
<proteinExistence type="predicted"/>
<dbReference type="Gene3D" id="2.60.40.10">
    <property type="entry name" value="Immunoglobulins"/>
    <property type="match status" value="3"/>
</dbReference>
<organism evidence="6 7">
    <name type="scientific">Allorhodopirellula solitaria</name>
    <dbReference type="NCBI Taxonomy" id="2527987"/>
    <lineage>
        <taxon>Bacteria</taxon>
        <taxon>Pseudomonadati</taxon>
        <taxon>Planctomycetota</taxon>
        <taxon>Planctomycetia</taxon>
        <taxon>Pirellulales</taxon>
        <taxon>Pirellulaceae</taxon>
        <taxon>Allorhodopirellula</taxon>
    </lineage>
</organism>
<evidence type="ECO:0000256" key="2">
    <source>
        <dbReference type="ARBA" id="ARBA00022525"/>
    </source>
</evidence>
<evidence type="ECO:0000259" key="4">
    <source>
        <dbReference type="Pfam" id="PF01345"/>
    </source>
</evidence>
<evidence type="ECO:0000313" key="6">
    <source>
        <dbReference type="EMBL" id="TWT75434.1"/>
    </source>
</evidence>
<feature type="domain" description="DUF11" evidence="4">
    <location>
        <begin position="1281"/>
        <end position="1401"/>
    </location>
</feature>
<dbReference type="NCBIfam" id="TIGR01451">
    <property type="entry name" value="B_ant_repeat"/>
    <property type="match status" value="5"/>
</dbReference>
<dbReference type="SUPFAM" id="SSF117074">
    <property type="entry name" value="Hypothetical protein PA1324"/>
    <property type="match status" value="3"/>
</dbReference>
<keyword evidence="3" id="KW-0732">Signal</keyword>
<evidence type="ECO:0000256" key="3">
    <source>
        <dbReference type="ARBA" id="ARBA00022729"/>
    </source>
</evidence>
<dbReference type="Pfam" id="PF17210">
    <property type="entry name" value="SdrD_B"/>
    <property type="match status" value="1"/>
</dbReference>